<comment type="caution">
    <text evidence="1">The sequence shown here is derived from an EMBL/GenBank/DDBJ whole genome shotgun (WGS) entry which is preliminary data.</text>
</comment>
<keyword evidence="2" id="KW-1185">Reference proteome</keyword>
<dbReference type="InterPro" id="IPR038765">
    <property type="entry name" value="Papain-like_cys_pep_sf"/>
</dbReference>
<accession>A0A4Y2UI62</accession>
<dbReference type="Proteomes" id="UP000499080">
    <property type="component" value="Unassembled WGS sequence"/>
</dbReference>
<protein>
    <submittedName>
        <fullName evidence="1">Uncharacterized protein</fullName>
    </submittedName>
</protein>
<sequence>MNRKHSHKALFIGCIRSKTDEREEFGEGIRGVIDPGVSIHVKESVAQKLKVIDRNAGGNEYLFFVQLSFLLGEELQLRKYCSNLTTSKVENALRAYVSLAPSIFKDLLCGVIIEDLICVTCGRTTRDYITFESLLLSQPSIPFRTLVDSISVHMQDDRIWTDCVCAHTKKQAFKYCRFSPIPKLLHTANEPPLLSKRKGICSYITMMTKSAKNHLLILKPTPGLFWCTRKWIMRPQ</sequence>
<reference evidence="1 2" key="1">
    <citation type="journal article" date="2019" name="Sci. Rep.">
        <title>Orb-weaving spider Araneus ventricosus genome elucidates the spidroin gene catalogue.</title>
        <authorList>
            <person name="Kono N."/>
            <person name="Nakamura H."/>
            <person name="Ohtoshi R."/>
            <person name="Moran D.A.P."/>
            <person name="Shinohara A."/>
            <person name="Yoshida Y."/>
            <person name="Fujiwara M."/>
            <person name="Mori M."/>
            <person name="Tomita M."/>
            <person name="Arakawa K."/>
        </authorList>
    </citation>
    <scope>NUCLEOTIDE SEQUENCE [LARGE SCALE GENOMIC DNA]</scope>
</reference>
<evidence type="ECO:0000313" key="2">
    <source>
        <dbReference type="Proteomes" id="UP000499080"/>
    </source>
</evidence>
<name>A0A4Y2UI62_ARAVE</name>
<gene>
    <name evidence="1" type="ORF">AVEN_264027_1</name>
</gene>
<dbReference type="EMBL" id="BGPR01036197">
    <property type="protein sequence ID" value="GBO11300.1"/>
    <property type="molecule type" value="Genomic_DNA"/>
</dbReference>
<dbReference type="Gene3D" id="3.90.70.10">
    <property type="entry name" value="Cysteine proteinases"/>
    <property type="match status" value="1"/>
</dbReference>
<organism evidence="1 2">
    <name type="scientific">Araneus ventricosus</name>
    <name type="common">Orbweaver spider</name>
    <name type="synonym">Epeira ventricosa</name>
    <dbReference type="NCBI Taxonomy" id="182803"/>
    <lineage>
        <taxon>Eukaryota</taxon>
        <taxon>Metazoa</taxon>
        <taxon>Ecdysozoa</taxon>
        <taxon>Arthropoda</taxon>
        <taxon>Chelicerata</taxon>
        <taxon>Arachnida</taxon>
        <taxon>Araneae</taxon>
        <taxon>Araneomorphae</taxon>
        <taxon>Entelegynae</taxon>
        <taxon>Araneoidea</taxon>
        <taxon>Araneidae</taxon>
        <taxon>Araneus</taxon>
    </lineage>
</organism>
<evidence type="ECO:0000313" key="1">
    <source>
        <dbReference type="EMBL" id="GBO11300.1"/>
    </source>
</evidence>
<dbReference type="AlphaFoldDB" id="A0A4Y2UI62"/>
<proteinExistence type="predicted"/>
<dbReference type="SUPFAM" id="SSF54001">
    <property type="entry name" value="Cysteine proteinases"/>
    <property type="match status" value="1"/>
</dbReference>